<gene>
    <name evidence="1" type="ORF">SSLN_LOCUS16890</name>
</gene>
<dbReference type="InterPro" id="IPR036691">
    <property type="entry name" value="Endo/exonu/phosph_ase_sf"/>
</dbReference>
<dbReference type="WBParaSite" id="SSLN_0001753701-mRNA-1">
    <property type="protein sequence ID" value="SSLN_0001753701-mRNA-1"/>
    <property type="gene ID" value="SSLN_0001753701"/>
</dbReference>
<evidence type="ECO:0000313" key="2">
    <source>
        <dbReference type="Proteomes" id="UP000275846"/>
    </source>
</evidence>
<dbReference type="EMBL" id="UYSU01041658">
    <property type="protein sequence ID" value="VDM03276.1"/>
    <property type="molecule type" value="Genomic_DNA"/>
</dbReference>
<keyword evidence="2" id="KW-1185">Reference proteome</keyword>
<reference evidence="3" key="1">
    <citation type="submission" date="2016-06" db="UniProtKB">
        <authorList>
            <consortium name="WormBaseParasite"/>
        </authorList>
    </citation>
    <scope>IDENTIFICATION</scope>
</reference>
<evidence type="ECO:0000313" key="1">
    <source>
        <dbReference type="EMBL" id="VDM03276.1"/>
    </source>
</evidence>
<dbReference type="Proteomes" id="UP000275846">
    <property type="component" value="Unassembled WGS sequence"/>
</dbReference>
<evidence type="ECO:0000313" key="3">
    <source>
        <dbReference type="WBParaSite" id="SSLN_0001753701-mRNA-1"/>
    </source>
</evidence>
<proteinExistence type="predicted"/>
<protein>
    <submittedName>
        <fullName evidence="3">Endo/exonuclease/phosphatase domain-containing protein</fullName>
    </submittedName>
</protein>
<dbReference type="Gene3D" id="3.60.10.10">
    <property type="entry name" value="Endonuclease/exonuclease/phosphatase"/>
    <property type="match status" value="1"/>
</dbReference>
<organism evidence="3">
    <name type="scientific">Schistocephalus solidus</name>
    <name type="common">Tapeworm</name>
    <dbReference type="NCBI Taxonomy" id="70667"/>
    <lineage>
        <taxon>Eukaryota</taxon>
        <taxon>Metazoa</taxon>
        <taxon>Spiralia</taxon>
        <taxon>Lophotrochozoa</taxon>
        <taxon>Platyhelminthes</taxon>
        <taxon>Cestoda</taxon>
        <taxon>Eucestoda</taxon>
        <taxon>Diphyllobothriidea</taxon>
        <taxon>Diphyllobothriidae</taxon>
        <taxon>Schistocephalus</taxon>
    </lineage>
</organism>
<dbReference type="AlphaFoldDB" id="A0A183TK92"/>
<name>A0A183TK92_SCHSO</name>
<dbReference type="SUPFAM" id="SSF56219">
    <property type="entry name" value="DNase I-like"/>
    <property type="match status" value="1"/>
</dbReference>
<sequence>MLGLTSFAAGRGPHIAKYAVVKLKQTTIHPSPSPHHTLQAAWVSPLTLATWNVRSLLDNPRSTQTERRTALFTWELTRYKVGIAALSDTRFSEQSQMEEVGAGYTFFWSGWPKAERRDAGVTFAIRNDIVGRLPCLPQGINDRLTSLCLPLRGDKFATIFSAYAPQGRARMRRRINSTRTARPHDNWAEGGQVNCPC</sequence>
<dbReference type="OrthoDB" id="6265667at2759"/>
<reference evidence="1 2" key="2">
    <citation type="submission" date="2018-11" db="EMBL/GenBank/DDBJ databases">
        <authorList>
            <consortium name="Pathogen Informatics"/>
        </authorList>
    </citation>
    <scope>NUCLEOTIDE SEQUENCE [LARGE SCALE GENOMIC DNA]</scope>
    <source>
        <strain evidence="1 2">NST_G2</strain>
    </source>
</reference>
<accession>A0A183TK92</accession>